<reference evidence="8 9" key="1">
    <citation type="journal article" date="2019" name="Emerg. Microbes Infect.">
        <title>Comprehensive subspecies identification of 175 nontuberculous mycobacteria species based on 7547 genomic profiles.</title>
        <authorList>
            <person name="Matsumoto Y."/>
            <person name="Kinjo T."/>
            <person name="Motooka D."/>
            <person name="Nabeya D."/>
            <person name="Jung N."/>
            <person name="Uechi K."/>
            <person name="Horii T."/>
            <person name="Iida T."/>
            <person name="Fujita J."/>
            <person name="Nakamura S."/>
        </authorList>
    </citation>
    <scope>NUCLEOTIDE SEQUENCE [LARGE SCALE GENOMIC DNA]</scope>
    <source>
        <strain evidence="8 9">JCM 12688</strain>
    </source>
</reference>
<sequence>MRREAEMTRAAAEVDLFLSTTRAFLDRDASIEHVREMHRRGDTYDRDWWRKAAELGWTSLLVPDELGGGSVSGNGVGDLASVAEQIGRTVAPGPLIPVSAALAGLIDASNSTQHADMIATLVEGAAVIAWAVDERGARFGADPTTVVTKSTNGYRIDGIKDRVEAGNGCDYYLVTGRADDQTIQVVVPADAPGVTVEPVPSIDLVRDYATVRFTGVEVDADKVVGTPHETPNLIARQSQIAQLLQTCEMIGILDAVFARTVEWARERHSFGRPLASYQALKHRFADMKMQLEACRAIVTTAVRDVGDRSLTAALSVSAAKAYVGEYSAAIVQDCVQLHGGIGVTWEHDLHVFLRRVELNRTLYGTTEEHQENVFVLSDELAATR</sequence>
<dbReference type="Proteomes" id="UP000466187">
    <property type="component" value="Chromosome"/>
</dbReference>
<dbReference type="SUPFAM" id="SSF47203">
    <property type="entry name" value="Acyl-CoA dehydrogenase C-terminal domain-like"/>
    <property type="match status" value="1"/>
</dbReference>
<protein>
    <submittedName>
        <fullName evidence="8">Acyl-CoA dehydrogenase</fullName>
    </submittedName>
</protein>
<organism evidence="8 9">
    <name type="scientific">Mycolicibacterium gadium</name>
    <name type="common">Mycobacterium gadium</name>
    <dbReference type="NCBI Taxonomy" id="1794"/>
    <lineage>
        <taxon>Bacteria</taxon>
        <taxon>Bacillati</taxon>
        <taxon>Actinomycetota</taxon>
        <taxon>Actinomycetes</taxon>
        <taxon>Mycobacteriales</taxon>
        <taxon>Mycobacteriaceae</taxon>
        <taxon>Mycolicibacterium</taxon>
    </lineage>
</organism>
<dbReference type="EMBL" id="AP022608">
    <property type="protein sequence ID" value="BBZ20754.1"/>
    <property type="molecule type" value="Genomic_DNA"/>
</dbReference>
<dbReference type="Pfam" id="PF00441">
    <property type="entry name" value="Acyl-CoA_dh_1"/>
    <property type="match status" value="1"/>
</dbReference>
<evidence type="ECO:0000256" key="2">
    <source>
        <dbReference type="ARBA" id="ARBA00009347"/>
    </source>
</evidence>
<dbReference type="Gene3D" id="2.40.110.10">
    <property type="entry name" value="Butyryl-CoA Dehydrogenase, subunit A, domain 2"/>
    <property type="match status" value="1"/>
</dbReference>
<evidence type="ECO:0000256" key="4">
    <source>
        <dbReference type="ARBA" id="ARBA00022827"/>
    </source>
</evidence>
<evidence type="ECO:0000256" key="5">
    <source>
        <dbReference type="ARBA" id="ARBA00023002"/>
    </source>
</evidence>
<feature type="domain" description="Acyl-CoA dehydrogenase/oxidase N-terminal" evidence="7">
    <location>
        <begin position="13"/>
        <end position="124"/>
    </location>
</feature>
<dbReference type="CDD" id="cd00567">
    <property type="entry name" value="ACAD"/>
    <property type="match status" value="1"/>
</dbReference>
<dbReference type="GO" id="GO:0003995">
    <property type="term" value="F:acyl-CoA dehydrogenase activity"/>
    <property type="evidence" value="ECO:0007669"/>
    <property type="project" value="TreeGrafter"/>
</dbReference>
<dbReference type="InterPro" id="IPR009100">
    <property type="entry name" value="AcylCoA_DH/oxidase_NM_dom_sf"/>
</dbReference>
<dbReference type="Pfam" id="PF02771">
    <property type="entry name" value="Acyl-CoA_dh_N"/>
    <property type="match status" value="1"/>
</dbReference>
<accession>A0A7I7WTA7</accession>
<evidence type="ECO:0000256" key="1">
    <source>
        <dbReference type="ARBA" id="ARBA00001974"/>
    </source>
</evidence>
<keyword evidence="3" id="KW-0285">Flavoprotein</keyword>
<dbReference type="InterPro" id="IPR013786">
    <property type="entry name" value="AcylCoA_DH/ox_N"/>
</dbReference>
<dbReference type="InterPro" id="IPR037069">
    <property type="entry name" value="AcylCoA_DH/ox_N_sf"/>
</dbReference>
<dbReference type="GO" id="GO:0050660">
    <property type="term" value="F:flavin adenine dinucleotide binding"/>
    <property type="evidence" value="ECO:0007669"/>
    <property type="project" value="InterPro"/>
</dbReference>
<dbReference type="AlphaFoldDB" id="A0A7I7WTA7"/>
<evidence type="ECO:0000313" key="9">
    <source>
        <dbReference type="Proteomes" id="UP000466187"/>
    </source>
</evidence>
<dbReference type="Gene3D" id="1.10.540.10">
    <property type="entry name" value="Acyl-CoA dehydrogenase/oxidase, N-terminal domain"/>
    <property type="match status" value="1"/>
</dbReference>
<comment type="cofactor">
    <cofactor evidence="1">
        <name>FAD</name>
        <dbReference type="ChEBI" id="CHEBI:57692"/>
    </cofactor>
</comment>
<keyword evidence="5" id="KW-0560">Oxidoreductase</keyword>
<keyword evidence="4" id="KW-0274">FAD</keyword>
<dbReference type="InterPro" id="IPR009075">
    <property type="entry name" value="AcylCo_DH/oxidase_C"/>
</dbReference>
<evidence type="ECO:0000259" key="6">
    <source>
        <dbReference type="Pfam" id="PF00441"/>
    </source>
</evidence>
<name>A0A7I7WTA7_MYCGU</name>
<dbReference type="InterPro" id="IPR046373">
    <property type="entry name" value="Acyl-CoA_Oxase/DH_mid-dom_sf"/>
</dbReference>
<dbReference type="KEGG" id="mgad:MGAD_50890"/>
<proteinExistence type="inferred from homology"/>
<evidence type="ECO:0000259" key="7">
    <source>
        <dbReference type="Pfam" id="PF02771"/>
    </source>
</evidence>
<dbReference type="SUPFAM" id="SSF56645">
    <property type="entry name" value="Acyl-CoA dehydrogenase NM domain-like"/>
    <property type="match status" value="1"/>
</dbReference>
<evidence type="ECO:0000256" key="3">
    <source>
        <dbReference type="ARBA" id="ARBA00022630"/>
    </source>
</evidence>
<dbReference type="PANTHER" id="PTHR43884">
    <property type="entry name" value="ACYL-COA DEHYDROGENASE"/>
    <property type="match status" value="1"/>
</dbReference>
<dbReference type="Gene3D" id="1.20.140.10">
    <property type="entry name" value="Butyryl-CoA Dehydrogenase, subunit A, domain 3"/>
    <property type="match status" value="1"/>
</dbReference>
<dbReference type="PANTHER" id="PTHR43884:SF20">
    <property type="entry name" value="ACYL-COA DEHYDROGENASE FADE28"/>
    <property type="match status" value="1"/>
</dbReference>
<dbReference type="InterPro" id="IPR036250">
    <property type="entry name" value="AcylCo_DH-like_C"/>
</dbReference>
<comment type="similarity">
    <text evidence="2">Belongs to the acyl-CoA dehydrogenase family.</text>
</comment>
<gene>
    <name evidence="8" type="ORF">MGAD_50890</name>
</gene>
<evidence type="ECO:0000313" key="8">
    <source>
        <dbReference type="EMBL" id="BBZ20754.1"/>
    </source>
</evidence>
<feature type="domain" description="Acyl-CoA dehydrogenase/oxidase C-terminal" evidence="6">
    <location>
        <begin position="245"/>
        <end position="371"/>
    </location>
</feature>